<evidence type="ECO:0000259" key="6">
    <source>
        <dbReference type="Pfam" id="PF16005"/>
    </source>
</evidence>
<keyword evidence="8" id="KW-1185">Reference proteome</keyword>
<evidence type="ECO:0000256" key="2">
    <source>
        <dbReference type="ARBA" id="ARBA00004496"/>
    </source>
</evidence>
<accession>A0A8D2DMW4</accession>
<evidence type="ECO:0000256" key="1">
    <source>
        <dbReference type="ARBA" id="ARBA00004123"/>
    </source>
</evidence>
<evidence type="ECO:0000313" key="7">
    <source>
        <dbReference type="Ensembl" id="ENSSVLP00005026452.1"/>
    </source>
</evidence>
<dbReference type="OrthoDB" id="9533079at2759"/>
<proteinExistence type="inferred from homology"/>
<dbReference type="PANTHER" id="PTHR19447:SF14">
    <property type="entry name" value="OOCYTE-EXPRESSED PROTEIN HOMOLOG"/>
    <property type="match status" value="1"/>
</dbReference>
<evidence type="ECO:0000256" key="5">
    <source>
        <dbReference type="ARBA" id="ARBA00023242"/>
    </source>
</evidence>
<dbReference type="CDD" id="cd12795">
    <property type="entry name" value="FILIA_N_like"/>
    <property type="match status" value="1"/>
</dbReference>
<dbReference type="GO" id="GO:0035088">
    <property type="term" value="P:establishment or maintenance of apical/basal cell polarity"/>
    <property type="evidence" value="ECO:0007669"/>
    <property type="project" value="TreeGrafter"/>
</dbReference>
<dbReference type="GO" id="GO:0003723">
    <property type="term" value="F:RNA binding"/>
    <property type="evidence" value="ECO:0007669"/>
    <property type="project" value="InterPro"/>
</dbReference>
<dbReference type="Gene3D" id="3.30.1370.10">
    <property type="entry name" value="K Homology domain, type 1"/>
    <property type="match status" value="1"/>
</dbReference>
<name>A0A8D2DMW4_SCIVU</name>
<dbReference type="GeneTree" id="ENSGT00940000162097"/>
<dbReference type="Pfam" id="PF16005">
    <property type="entry name" value="MOEP19"/>
    <property type="match status" value="1"/>
</dbReference>
<dbReference type="GO" id="GO:0005634">
    <property type="term" value="C:nucleus"/>
    <property type="evidence" value="ECO:0007669"/>
    <property type="project" value="UniProtKB-SubCell"/>
</dbReference>
<dbReference type="InterPro" id="IPR031952">
    <property type="entry name" value="MOEP19_KH-like"/>
</dbReference>
<dbReference type="PANTHER" id="PTHR19447">
    <property type="entry name" value="OOCYTE-EXPRESSED PROTEIN HOMOLOG-RELATED"/>
    <property type="match status" value="1"/>
</dbReference>
<dbReference type="Proteomes" id="UP000694564">
    <property type="component" value="Chromosome 8"/>
</dbReference>
<organism evidence="7 8">
    <name type="scientific">Sciurus vulgaris</name>
    <name type="common">Eurasian red squirrel</name>
    <dbReference type="NCBI Taxonomy" id="55149"/>
    <lineage>
        <taxon>Eukaryota</taxon>
        <taxon>Metazoa</taxon>
        <taxon>Chordata</taxon>
        <taxon>Craniata</taxon>
        <taxon>Vertebrata</taxon>
        <taxon>Euteleostomi</taxon>
        <taxon>Mammalia</taxon>
        <taxon>Eutheria</taxon>
        <taxon>Euarchontoglires</taxon>
        <taxon>Glires</taxon>
        <taxon>Rodentia</taxon>
        <taxon>Sciuromorpha</taxon>
        <taxon>Sciuridae</taxon>
        <taxon>Sciurinae</taxon>
        <taxon>Sciurini</taxon>
        <taxon>Sciurus</taxon>
    </lineage>
</organism>
<reference evidence="7" key="1">
    <citation type="submission" date="2025-08" db="UniProtKB">
        <authorList>
            <consortium name="Ensembl"/>
        </authorList>
    </citation>
    <scope>IDENTIFICATION</scope>
</reference>
<dbReference type="InterPro" id="IPR051778">
    <property type="entry name" value="KHDC1"/>
</dbReference>
<comment type="similarity">
    <text evidence="3">Belongs to the KHDC1 family.</text>
</comment>
<keyword evidence="5" id="KW-0539">Nucleus</keyword>
<protein>
    <recommendedName>
        <fullName evidence="6">KH-like RNA-binding domain-containing protein</fullName>
    </recommendedName>
</protein>
<dbReference type="GO" id="GO:0009880">
    <property type="term" value="P:embryonic pattern specification"/>
    <property type="evidence" value="ECO:0007669"/>
    <property type="project" value="TreeGrafter"/>
</dbReference>
<keyword evidence="4" id="KW-0963">Cytoplasm</keyword>
<evidence type="ECO:0000256" key="3">
    <source>
        <dbReference type="ARBA" id="ARBA00009081"/>
    </source>
</evidence>
<evidence type="ECO:0000313" key="8">
    <source>
        <dbReference type="Proteomes" id="UP000694564"/>
    </source>
</evidence>
<comment type="subcellular location">
    <subcellularLocation>
        <location evidence="2">Cytoplasm</location>
    </subcellularLocation>
    <subcellularLocation>
        <location evidence="1">Nucleus</location>
    </subcellularLocation>
</comment>
<evidence type="ECO:0000256" key="4">
    <source>
        <dbReference type="ARBA" id="ARBA00022490"/>
    </source>
</evidence>
<dbReference type="AlphaFoldDB" id="A0A8D2DMW4"/>
<feature type="domain" description="KH-like RNA-binding" evidence="6">
    <location>
        <begin position="37"/>
        <end position="120"/>
    </location>
</feature>
<dbReference type="InterPro" id="IPR036612">
    <property type="entry name" value="KH_dom_type_1_sf"/>
</dbReference>
<dbReference type="GO" id="GO:0032991">
    <property type="term" value="C:protein-containing complex"/>
    <property type="evidence" value="ECO:0007669"/>
    <property type="project" value="TreeGrafter"/>
</dbReference>
<sequence>VASHAGAAEAAGATGTSAHSLEKLFGLPLPPPRIRVRPWWFPAQELSDPLVFYLDAWVVDSMFGKDRSTLSEIEWMSQALLRVDTTDMGNLVEITVFGHPRVKNRVKSILLSLATWYRELRDQRAKKIKHLEEFLKARASCPDALHEVLKTDFKVTAYFFTWVLRTCVFILL</sequence>
<dbReference type="GO" id="GO:0005737">
    <property type="term" value="C:cytoplasm"/>
    <property type="evidence" value="ECO:0007669"/>
    <property type="project" value="UniProtKB-SubCell"/>
</dbReference>
<dbReference type="Ensembl" id="ENSSVLT00005029409.1">
    <property type="protein sequence ID" value="ENSSVLP00005026452.1"/>
    <property type="gene ID" value="ENSSVLG00005020951.1"/>
</dbReference>
<reference evidence="7" key="2">
    <citation type="submission" date="2025-09" db="UniProtKB">
        <authorList>
            <consortium name="Ensembl"/>
        </authorList>
    </citation>
    <scope>IDENTIFICATION</scope>
</reference>